<evidence type="ECO:0008006" key="4">
    <source>
        <dbReference type="Google" id="ProtNLM"/>
    </source>
</evidence>
<feature type="transmembrane region" description="Helical" evidence="1">
    <location>
        <begin position="20"/>
        <end position="39"/>
    </location>
</feature>
<evidence type="ECO:0000313" key="2">
    <source>
        <dbReference type="EMBL" id="EFI33454.1"/>
    </source>
</evidence>
<dbReference type="OrthoDB" id="15401at2"/>
<keyword evidence="1" id="KW-0812">Transmembrane</keyword>
<dbReference type="EMBL" id="ACJN02000003">
    <property type="protein sequence ID" value="EFI33454.1"/>
    <property type="molecule type" value="Genomic_DNA"/>
</dbReference>
<evidence type="ECO:0000256" key="1">
    <source>
        <dbReference type="SAM" id="Phobius"/>
    </source>
</evidence>
<protein>
    <recommendedName>
        <fullName evidence="4">ATP synthase protein I</fullName>
    </recommendedName>
</protein>
<sequence length="88" mass="10134">MIFRSNDKSRWGGEYWKASLLGIHLVTCTFVGLLIGYFLDKWLGTEPWLLLAFLIFGIAAGFKNMYMEVKKIQESEDKKEKGEDEHSG</sequence>
<organism evidence="2 3">
    <name type="scientific">Desulfonatronospira thiodismutans ASO3-1</name>
    <dbReference type="NCBI Taxonomy" id="555779"/>
    <lineage>
        <taxon>Bacteria</taxon>
        <taxon>Pseudomonadati</taxon>
        <taxon>Thermodesulfobacteriota</taxon>
        <taxon>Desulfovibrionia</taxon>
        <taxon>Desulfovibrionales</taxon>
        <taxon>Desulfonatronovibrionaceae</taxon>
        <taxon>Desulfonatronospira</taxon>
    </lineage>
</organism>
<feature type="transmembrane region" description="Helical" evidence="1">
    <location>
        <begin position="45"/>
        <end position="62"/>
    </location>
</feature>
<proteinExistence type="predicted"/>
<keyword evidence="1" id="KW-0472">Membrane</keyword>
<dbReference type="eggNOG" id="COG5336">
    <property type="taxonomic scope" value="Bacteria"/>
</dbReference>
<name>D6SRY8_9BACT</name>
<dbReference type="Pfam" id="PF09527">
    <property type="entry name" value="ATPase_gene1"/>
    <property type="match status" value="1"/>
</dbReference>
<dbReference type="RefSeq" id="WP_008870806.1">
    <property type="nucleotide sequence ID" value="NZ_ACJN02000003.1"/>
</dbReference>
<gene>
    <name evidence="2" type="ORF">Dthio_PD0788</name>
</gene>
<comment type="caution">
    <text evidence="2">The sequence shown here is derived from an EMBL/GenBank/DDBJ whole genome shotgun (WGS) entry which is preliminary data.</text>
</comment>
<dbReference type="InterPro" id="IPR032820">
    <property type="entry name" value="ATPase_put"/>
</dbReference>
<reference evidence="2" key="1">
    <citation type="submission" date="2010-05" db="EMBL/GenBank/DDBJ databases">
        <title>The draft genome of Desulfonatronospira thiodismutans ASO3-1.</title>
        <authorList>
            <consortium name="US DOE Joint Genome Institute (JGI-PGF)"/>
            <person name="Lucas S."/>
            <person name="Copeland A."/>
            <person name="Lapidus A."/>
            <person name="Cheng J.-F."/>
            <person name="Bruce D."/>
            <person name="Goodwin L."/>
            <person name="Pitluck S."/>
            <person name="Chertkov O."/>
            <person name="Brettin T."/>
            <person name="Detter J.C."/>
            <person name="Han C."/>
            <person name="Land M.L."/>
            <person name="Hauser L."/>
            <person name="Kyrpides N."/>
            <person name="Mikhailova N."/>
            <person name="Muyzer G."/>
            <person name="Woyke T."/>
        </authorList>
    </citation>
    <scope>NUCLEOTIDE SEQUENCE [LARGE SCALE GENOMIC DNA]</scope>
    <source>
        <strain evidence="2">ASO3-1</strain>
    </source>
</reference>
<dbReference type="AlphaFoldDB" id="D6SRY8"/>
<dbReference type="Proteomes" id="UP000005496">
    <property type="component" value="Unassembled WGS sequence"/>
</dbReference>
<evidence type="ECO:0000313" key="3">
    <source>
        <dbReference type="Proteomes" id="UP000005496"/>
    </source>
</evidence>
<keyword evidence="1" id="KW-1133">Transmembrane helix</keyword>
<keyword evidence="3" id="KW-1185">Reference proteome</keyword>
<accession>D6SRY8</accession>